<evidence type="ECO:0000256" key="1">
    <source>
        <dbReference type="SAM" id="Phobius"/>
    </source>
</evidence>
<feature type="transmembrane region" description="Helical" evidence="1">
    <location>
        <begin position="71"/>
        <end position="92"/>
    </location>
</feature>
<reference evidence="2 3" key="1">
    <citation type="journal article" date="2018" name="Nat. Genet.">
        <title>The Rosa genome provides new insights in the design of modern roses.</title>
        <authorList>
            <person name="Bendahmane M."/>
        </authorList>
    </citation>
    <scope>NUCLEOTIDE SEQUENCE [LARGE SCALE GENOMIC DNA]</scope>
    <source>
        <strain evidence="3">cv. Old Blush</strain>
    </source>
</reference>
<keyword evidence="1" id="KW-0812">Transmembrane</keyword>
<feature type="transmembrane region" description="Helical" evidence="1">
    <location>
        <begin position="46"/>
        <end position="65"/>
    </location>
</feature>
<evidence type="ECO:0000313" key="3">
    <source>
        <dbReference type="Proteomes" id="UP000238479"/>
    </source>
</evidence>
<dbReference type="AlphaFoldDB" id="A0A2P6QXV1"/>
<protein>
    <submittedName>
        <fullName evidence="2">Uncharacterized protein</fullName>
    </submittedName>
</protein>
<name>A0A2P6QXV1_ROSCH</name>
<feature type="transmembrane region" description="Helical" evidence="1">
    <location>
        <begin position="12"/>
        <end position="34"/>
    </location>
</feature>
<accession>A0A2P6QXV1</accession>
<dbReference type="Gramene" id="PRQ39028">
    <property type="protein sequence ID" value="PRQ39028"/>
    <property type="gene ID" value="RchiOBHm_Chr4g0420541"/>
</dbReference>
<dbReference type="EMBL" id="PDCK01000042">
    <property type="protein sequence ID" value="PRQ39028.1"/>
    <property type="molecule type" value="Genomic_DNA"/>
</dbReference>
<dbReference type="Proteomes" id="UP000238479">
    <property type="component" value="Chromosome 4"/>
</dbReference>
<keyword evidence="3" id="KW-1185">Reference proteome</keyword>
<organism evidence="2 3">
    <name type="scientific">Rosa chinensis</name>
    <name type="common">China rose</name>
    <dbReference type="NCBI Taxonomy" id="74649"/>
    <lineage>
        <taxon>Eukaryota</taxon>
        <taxon>Viridiplantae</taxon>
        <taxon>Streptophyta</taxon>
        <taxon>Embryophyta</taxon>
        <taxon>Tracheophyta</taxon>
        <taxon>Spermatophyta</taxon>
        <taxon>Magnoliopsida</taxon>
        <taxon>eudicotyledons</taxon>
        <taxon>Gunneridae</taxon>
        <taxon>Pentapetalae</taxon>
        <taxon>rosids</taxon>
        <taxon>fabids</taxon>
        <taxon>Rosales</taxon>
        <taxon>Rosaceae</taxon>
        <taxon>Rosoideae</taxon>
        <taxon>Rosoideae incertae sedis</taxon>
        <taxon>Rosa</taxon>
    </lineage>
</organism>
<evidence type="ECO:0000313" key="2">
    <source>
        <dbReference type="EMBL" id="PRQ39028.1"/>
    </source>
</evidence>
<comment type="caution">
    <text evidence="2">The sequence shown here is derived from an EMBL/GenBank/DDBJ whole genome shotgun (WGS) entry which is preliminary data.</text>
</comment>
<keyword evidence="1" id="KW-0472">Membrane</keyword>
<sequence>MNSFWWFHQFYIFWYFNQFNIFIDFFFIDDFFLFRGRWFHGFLEQSFHFFRLLFSEIFFIFLLNQLADKTIFGFSSCFSYEAFFMISLLGLFTKHRETILFMT</sequence>
<gene>
    <name evidence="2" type="ORF">RchiOBHm_Chr4g0420541</name>
</gene>
<keyword evidence="1" id="KW-1133">Transmembrane helix</keyword>
<proteinExistence type="predicted"/>